<organism evidence="3 4">
    <name type="scientific">Flavobacterium resistens</name>
    <dbReference type="NCBI Taxonomy" id="443612"/>
    <lineage>
        <taxon>Bacteria</taxon>
        <taxon>Pseudomonadati</taxon>
        <taxon>Bacteroidota</taxon>
        <taxon>Flavobacteriia</taxon>
        <taxon>Flavobacteriales</taxon>
        <taxon>Flavobacteriaceae</taxon>
        <taxon>Flavobacterium</taxon>
    </lineage>
</organism>
<dbReference type="EMBL" id="FXTA01000003">
    <property type="protein sequence ID" value="SMO71030.1"/>
    <property type="molecule type" value="Genomic_DNA"/>
</dbReference>
<dbReference type="Proteomes" id="UP000468990">
    <property type="component" value="Unassembled WGS sequence"/>
</dbReference>
<proteinExistence type="predicted"/>
<dbReference type="Proteomes" id="UP000317289">
    <property type="component" value="Unassembled WGS sequence"/>
</dbReference>
<gene>
    <name evidence="2" type="ORF">GJU42_12140</name>
    <name evidence="3" type="ORF">SAMN06265349_103257</name>
</gene>
<sequence>MMKFSCILLFCIILISCNNQPENNYEKLILGEWKILVKKPVLDTTRSIPPPPPPLRNNLLVGYEFKENGVYEYKLGFFKKEKNTQKSVYLGTTSKFKI</sequence>
<accession>A0A521DJD6</accession>
<keyword evidence="1" id="KW-0732">Signal</keyword>
<evidence type="ECO:0000313" key="5">
    <source>
        <dbReference type="Proteomes" id="UP000468990"/>
    </source>
</evidence>
<evidence type="ECO:0008006" key="6">
    <source>
        <dbReference type="Google" id="ProtNLM"/>
    </source>
</evidence>
<evidence type="ECO:0000313" key="4">
    <source>
        <dbReference type="Proteomes" id="UP000317289"/>
    </source>
</evidence>
<dbReference type="RefSeq" id="WP_142450948.1">
    <property type="nucleotide sequence ID" value="NZ_FXTA01000003.1"/>
</dbReference>
<feature type="chain" id="PRO_5043205771" description="Lipocalin-like domain-containing protein" evidence="1">
    <location>
        <begin position="22"/>
        <end position="98"/>
    </location>
</feature>
<dbReference type="EMBL" id="WKKG01000006">
    <property type="protein sequence ID" value="MRX68716.1"/>
    <property type="molecule type" value="Genomic_DNA"/>
</dbReference>
<feature type="signal peptide" evidence="1">
    <location>
        <begin position="1"/>
        <end position="21"/>
    </location>
</feature>
<reference evidence="3 4" key="1">
    <citation type="submission" date="2017-05" db="EMBL/GenBank/DDBJ databases">
        <authorList>
            <person name="Varghese N."/>
            <person name="Submissions S."/>
        </authorList>
    </citation>
    <scope>NUCLEOTIDE SEQUENCE [LARGE SCALE GENOMIC DNA]</scope>
    <source>
        <strain evidence="3 4">DSM 19382</strain>
    </source>
</reference>
<dbReference type="AlphaFoldDB" id="A0A521DJD6"/>
<name>A0A521DJD6_9FLAO</name>
<evidence type="ECO:0000256" key="1">
    <source>
        <dbReference type="SAM" id="SignalP"/>
    </source>
</evidence>
<dbReference type="PROSITE" id="PS51257">
    <property type="entry name" value="PROKAR_LIPOPROTEIN"/>
    <property type="match status" value="1"/>
</dbReference>
<evidence type="ECO:0000313" key="2">
    <source>
        <dbReference type="EMBL" id="MRX68716.1"/>
    </source>
</evidence>
<keyword evidence="5" id="KW-1185">Reference proteome</keyword>
<reference evidence="2 5" key="2">
    <citation type="submission" date="2019-11" db="EMBL/GenBank/DDBJ databases">
        <title>Flavobacterium resistens genome.</title>
        <authorList>
            <person name="Wilson V.M."/>
            <person name="Newman J.D."/>
        </authorList>
    </citation>
    <scope>NUCLEOTIDE SEQUENCE [LARGE SCALE GENOMIC DNA]</scope>
    <source>
        <strain evidence="2 5">DSM 19382</strain>
    </source>
</reference>
<evidence type="ECO:0000313" key="3">
    <source>
        <dbReference type="EMBL" id="SMO71030.1"/>
    </source>
</evidence>
<protein>
    <recommendedName>
        <fullName evidence="6">Lipocalin-like domain-containing protein</fullName>
    </recommendedName>
</protein>